<name>A0A1H1UPQ2_9BRAD</name>
<dbReference type="Pfam" id="PF11769">
    <property type="entry name" value="DUF3313"/>
    <property type="match status" value="1"/>
</dbReference>
<proteinExistence type="predicted"/>
<accession>A0A1H1UPQ2</accession>
<evidence type="ECO:0008006" key="3">
    <source>
        <dbReference type="Google" id="ProtNLM"/>
    </source>
</evidence>
<organism evidence="1 2">
    <name type="scientific">Bradyrhizobium canariense</name>
    <dbReference type="NCBI Taxonomy" id="255045"/>
    <lineage>
        <taxon>Bacteria</taxon>
        <taxon>Pseudomonadati</taxon>
        <taxon>Pseudomonadota</taxon>
        <taxon>Alphaproteobacteria</taxon>
        <taxon>Hyphomicrobiales</taxon>
        <taxon>Nitrobacteraceae</taxon>
        <taxon>Bradyrhizobium</taxon>
    </lineage>
</organism>
<protein>
    <recommendedName>
        <fullName evidence="3">DUF3313 domain-containing protein</fullName>
    </recommendedName>
</protein>
<sequence length="272" mass="27685">MFAALVWVTSLLSGCADAPMIRGGSLSSYDDLTPSDGVLTKSLVRVNKDGVLAAKTVRIIPTAFSEAASPVLSEKQRRLVANSANRSLCIGLSERFRIVEANEPADLTVYAVVTQATATNEVAAGASKVVSIVPTALGVPAPVPRIPVGLGSLTLEAEAQDATGKQQAAMIWARGADSFTSTPRVSTAGDAYDLATTFGGDFSKLLVTGSSPFGKMPSAPSLQAIGASLGGKPKYSACEAFGKNPGVGGIIAGHVGLPPDWSDDGAPAGNKP</sequence>
<evidence type="ECO:0000313" key="1">
    <source>
        <dbReference type="EMBL" id="SDS74512.1"/>
    </source>
</evidence>
<gene>
    <name evidence="1" type="ORF">SAMN05444158_3051</name>
</gene>
<dbReference type="EMBL" id="LT629750">
    <property type="protein sequence ID" value="SDS74512.1"/>
    <property type="molecule type" value="Genomic_DNA"/>
</dbReference>
<reference evidence="2" key="1">
    <citation type="submission" date="2016-10" db="EMBL/GenBank/DDBJ databases">
        <authorList>
            <person name="Varghese N."/>
            <person name="Submissions S."/>
        </authorList>
    </citation>
    <scope>NUCLEOTIDE SEQUENCE [LARGE SCALE GENOMIC DNA]</scope>
    <source>
        <strain evidence="2">GAS369</strain>
    </source>
</reference>
<keyword evidence="2" id="KW-1185">Reference proteome</keyword>
<evidence type="ECO:0000313" key="2">
    <source>
        <dbReference type="Proteomes" id="UP000243904"/>
    </source>
</evidence>
<dbReference type="InterPro" id="IPR021747">
    <property type="entry name" value="DUF3313"/>
</dbReference>
<dbReference type="AlphaFoldDB" id="A0A1H1UPQ2"/>
<dbReference type="Proteomes" id="UP000243904">
    <property type="component" value="Chromosome I"/>
</dbReference>